<evidence type="ECO:0000313" key="2">
    <source>
        <dbReference type="EMBL" id="DAD74944.1"/>
    </source>
</evidence>
<dbReference type="GO" id="GO:0003677">
    <property type="term" value="F:DNA binding"/>
    <property type="evidence" value="ECO:0007669"/>
    <property type="project" value="InterPro"/>
</dbReference>
<dbReference type="PROSITE" id="PS50943">
    <property type="entry name" value="HTH_CROC1"/>
    <property type="match status" value="1"/>
</dbReference>
<dbReference type="CDD" id="cd00093">
    <property type="entry name" value="HTH_XRE"/>
    <property type="match status" value="1"/>
</dbReference>
<sequence length="66" mass="7564">MHIKEFSIILRENRKQRGISQSELAKKAGFTKRAIQYWEKGEKSISLENADKLFKALGVQITIGTQ</sequence>
<dbReference type="Pfam" id="PF01381">
    <property type="entry name" value="HTH_3"/>
    <property type="match status" value="1"/>
</dbReference>
<dbReference type="Gene3D" id="1.10.260.40">
    <property type="entry name" value="lambda repressor-like DNA-binding domains"/>
    <property type="match status" value="1"/>
</dbReference>
<dbReference type="EMBL" id="BK014769">
    <property type="protein sequence ID" value="DAD74944.1"/>
    <property type="molecule type" value="Genomic_DNA"/>
</dbReference>
<feature type="domain" description="HTH cro/C1-type" evidence="1">
    <location>
        <begin position="10"/>
        <end position="66"/>
    </location>
</feature>
<dbReference type="SMART" id="SM00530">
    <property type="entry name" value="HTH_XRE"/>
    <property type="match status" value="1"/>
</dbReference>
<dbReference type="InterPro" id="IPR010982">
    <property type="entry name" value="Lambda_DNA-bd_dom_sf"/>
</dbReference>
<organism evidence="2">
    <name type="scientific">Siphoviridae sp. ctA995</name>
    <dbReference type="NCBI Taxonomy" id="2826180"/>
    <lineage>
        <taxon>Viruses</taxon>
        <taxon>Duplodnaviria</taxon>
        <taxon>Heunggongvirae</taxon>
        <taxon>Uroviricota</taxon>
        <taxon>Caudoviricetes</taxon>
    </lineage>
</organism>
<evidence type="ECO:0000259" key="1">
    <source>
        <dbReference type="PROSITE" id="PS50943"/>
    </source>
</evidence>
<name>A0A8S5LYH8_9CAUD</name>
<protein>
    <submittedName>
        <fullName evidence="2">Helix-turn-helix domain protein</fullName>
    </submittedName>
</protein>
<accession>A0A8S5LYH8</accession>
<dbReference type="SUPFAM" id="SSF47413">
    <property type="entry name" value="lambda repressor-like DNA-binding domains"/>
    <property type="match status" value="1"/>
</dbReference>
<reference evidence="2" key="1">
    <citation type="journal article" date="2021" name="Proc. Natl. Acad. Sci. U.S.A.">
        <title>A Catalog of Tens of Thousands of Viruses from Human Metagenomes Reveals Hidden Associations with Chronic Diseases.</title>
        <authorList>
            <person name="Tisza M.J."/>
            <person name="Buck C.B."/>
        </authorList>
    </citation>
    <scope>NUCLEOTIDE SEQUENCE</scope>
    <source>
        <strain evidence="2">CtA995</strain>
    </source>
</reference>
<proteinExistence type="predicted"/>
<dbReference type="InterPro" id="IPR001387">
    <property type="entry name" value="Cro/C1-type_HTH"/>
</dbReference>